<dbReference type="EMBL" id="RRZC01000004">
    <property type="protein sequence ID" value="MBE0403074.1"/>
    <property type="molecule type" value="Genomic_DNA"/>
</dbReference>
<dbReference type="RefSeq" id="WP_192527032.1">
    <property type="nucleotide sequence ID" value="NZ_RRZC01000004.1"/>
</dbReference>
<reference evidence="1 2" key="1">
    <citation type="submission" date="2020-07" db="EMBL/GenBank/DDBJ databases">
        <title>Halophilic bacteria isolated from french cheeses.</title>
        <authorList>
            <person name="Kothe C.I."/>
            <person name="Farah-Kraiem B."/>
            <person name="Renault P."/>
            <person name="Dridi B."/>
        </authorList>
    </citation>
    <scope>NUCLEOTIDE SEQUENCE [LARGE SCALE GENOMIC DNA]</scope>
    <source>
        <strain evidence="1 2">FME16</strain>
    </source>
</reference>
<protein>
    <submittedName>
        <fullName evidence="1">Phage portal protein</fullName>
    </submittedName>
</protein>
<keyword evidence="2" id="KW-1185">Reference proteome</keyword>
<sequence>MLKTIKRMASKLGVKAQYDGASTRRRMAGKGNTITGPNGPIERSLPMLQARSHNAIRNNAYARKAKEAYVANLVGTGIKPQWGNDEIQQLWDRWVNECDADGVDNFYGLQALAAGAQFEVGEALGRIRYRRVSDGLAVPMQLQVIEAEHLDPAYSCAFDGRLIRMGIEFDGIGQRRAYHLWRHHPHEKLTSEINTRVAVPASNIIHMYRRMRPGQLRGVPELTSVIVRMYEIDEMQDATLARQKLANLFGAFVNRKTDHEPEDDGPLFGTQVTMPGEGGEEMDELTPGGIHYLEDDEEVTFSDPPDIGANYNEWLRTELLAVAAGAGITYEQLTGDLKGVNYSSIRAGLLEFRRRAEALQAHLLVHQWCRRIAEQWLDVAVTSGALSIPDYWQRRASYLAIDWIAPKWAWVDPLKEVTADLMEVRAGFKPRSEAAGERGWSLDQLDAEIQQGNTSADKHKLVLDSDPRITAKNGSLQAALEALAAATEEEESN</sequence>
<evidence type="ECO:0000313" key="2">
    <source>
        <dbReference type="Proteomes" id="UP000754821"/>
    </source>
</evidence>
<dbReference type="InterPro" id="IPR006429">
    <property type="entry name" value="Phage_lambda_portal"/>
</dbReference>
<name>A0ABR9F9P6_9GAMM</name>
<organism evidence="1 2">
    <name type="scientific">Halomonas citrativorans</name>
    <dbReference type="NCBI Taxonomy" id="2742612"/>
    <lineage>
        <taxon>Bacteria</taxon>
        <taxon>Pseudomonadati</taxon>
        <taxon>Pseudomonadota</taxon>
        <taxon>Gammaproteobacteria</taxon>
        <taxon>Oceanospirillales</taxon>
        <taxon>Halomonadaceae</taxon>
        <taxon>Halomonas</taxon>
    </lineage>
</organism>
<proteinExistence type="predicted"/>
<dbReference type="NCBIfam" id="TIGR01539">
    <property type="entry name" value="portal_lambda"/>
    <property type="match status" value="1"/>
</dbReference>
<dbReference type="Proteomes" id="UP000754821">
    <property type="component" value="Unassembled WGS sequence"/>
</dbReference>
<dbReference type="Pfam" id="PF05136">
    <property type="entry name" value="Phage_portal_2"/>
    <property type="match status" value="1"/>
</dbReference>
<evidence type="ECO:0000313" key="1">
    <source>
        <dbReference type="EMBL" id="MBE0403074.1"/>
    </source>
</evidence>
<accession>A0ABR9F9P6</accession>
<comment type="caution">
    <text evidence="1">The sequence shown here is derived from an EMBL/GenBank/DDBJ whole genome shotgun (WGS) entry which is preliminary data.</text>
</comment>
<gene>
    <name evidence="1" type="ORF">EI163_05810</name>
</gene>